<comment type="caution">
    <text evidence="5">The sequence shown here is derived from an EMBL/GenBank/DDBJ whole genome shotgun (WGS) entry which is preliminary data.</text>
</comment>
<evidence type="ECO:0000313" key="6">
    <source>
        <dbReference type="Proteomes" id="UP001250932"/>
    </source>
</evidence>
<dbReference type="RefSeq" id="WP_313832129.1">
    <property type="nucleotide sequence ID" value="NZ_JAQOUE010000001.1"/>
</dbReference>
<comment type="similarity">
    <text evidence="1">Belongs to the glycosyltransferase 2 family.</text>
</comment>
<name>A0ABU3K5Z2_9BACT</name>
<dbReference type="GO" id="GO:0016740">
    <property type="term" value="F:transferase activity"/>
    <property type="evidence" value="ECO:0007669"/>
    <property type="project" value="UniProtKB-KW"/>
</dbReference>
<proteinExistence type="inferred from homology"/>
<feature type="domain" description="Mannosylglycerate synthase GT" evidence="4">
    <location>
        <begin position="104"/>
        <end position="264"/>
    </location>
</feature>
<evidence type="ECO:0000256" key="2">
    <source>
        <dbReference type="ARBA" id="ARBA00022676"/>
    </source>
</evidence>
<dbReference type="PANTHER" id="PTHR48090:SF10">
    <property type="entry name" value="GLUCOSYL-3-PHOSPHOGLYCERATE SYNTHASE"/>
    <property type="match status" value="1"/>
</dbReference>
<dbReference type="Pfam" id="PF21969">
    <property type="entry name" value="MGS_GT"/>
    <property type="match status" value="1"/>
</dbReference>
<keyword evidence="3 5" id="KW-0808">Transferase</keyword>
<dbReference type="Gene3D" id="3.90.550.10">
    <property type="entry name" value="Spore Coat Polysaccharide Biosynthesis Protein SpsA, Chain A"/>
    <property type="match status" value="1"/>
</dbReference>
<evidence type="ECO:0000259" key="4">
    <source>
        <dbReference type="Pfam" id="PF21969"/>
    </source>
</evidence>
<keyword evidence="2" id="KW-0328">Glycosyltransferase</keyword>
<dbReference type="InterPro" id="IPR050256">
    <property type="entry name" value="Glycosyltransferase_2"/>
</dbReference>
<dbReference type="InterPro" id="IPR029044">
    <property type="entry name" value="Nucleotide-diphossugar_trans"/>
</dbReference>
<protein>
    <submittedName>
        <fullName evidence="5">Glycosyl transferase family 2</fullName>
    </submittedName>
</protein>
<dbReference type="InterPro" id="IPR054145">
    <property type="entry name" value="MGS_GT"/>
</dbReference>
<dbReference type="Proteomes" id="UP001250932">
    <property type="component" value="Unassembled WGS sequence"/>
</dbReference>
<evidence type="ECO:0000256" key="1">
    <source>
        <dbReference type="ARBA" id="ARBA00006739"/>
    </source>
</evidence>
<dbReference type="PANTHER" id="PTHR48090">
    <property type="entry name" value="UNDECAPRENYL-PHOSPHATE 4-DEOXY-4-FORMAMIDO-L-ARABINOSE TRANSFERASE-RELATED"/>
    <property type="match status" value="1"/>
</dbReference>
<accession>A0ABU3K5Z2</accession>
<gene>
    <name evidence="5" type="ORF">PPG34_05415</name>
</gene>
<sequence>MDTLDLLLTPEAEIKVQDIGETDILVGIPSFNNADTIAHVVHAVTAGLAKYFPGARAVLVNADGGSLDGTPDVVANASVDLGALLVTAQPSPLRKIVTSYLGIPGKGSAFRTIFEVARRLKAKACAVVDSDLRSITPEWMELLLSPVMNEGYDYVAPYYLRHKYDGTITNSIVYPLTRMLYGVRIRQPIGGDFGFSGQLAEHYLEKNVWESEVAKFGIDIWMTTEAIASGARVCQSFLGAKIHNPKDPSQDLTNMLVEVVGALFSLMEEHHQTWKNVDGSNAVRLFGFQYQVALEPVQVNTDRMVSTFQQGVEDLAPIWEQIFSPSIMESLRRLQKVETKSFRVPDDLWTRLVLEAAVSHHRGVLIHDHLLKALTPLYLGRTASFVLETQGLTSAESEERVEALCQTFEREKSFLVEQWTASSS</sequence>
<dbReference type="EMBL" id="JAQOUE010000001">
    <property type="protein sequence ID" value="MDT7041781.1"/>
    <property type="molecule type" value="Genomic_DNA"/>
</dbReference>
<evidence type="ECO:0000256" key="3">
    <source>
        <dbReference type="ARBA" id="ARBA00022679"/>
    </source>
</evidence>
<evidence type="ECO:0000313" key="5">
    <source>
        <dbReference type="EMBL" id="MDT7041781.1"/>
    </source>
</evidence>
<organism evidence="5 6">
    <name type="scientific">Candidatus Nitronereus thalassa</name>
    <dbReference type="NCBI Taxonomy" id="3020898"/>
    <lineage>
        <taxon>Bacteria</taxon>
        <taxon>Pseudomonadati</taxon>
        <taxon>Nitrospirota</taxon>
        <taxon>Nitrospiria</taxon>
        <taxon>Nitrospirales</taxon>
        <taxon>Nitrospiraceae</taxon>
        <taxon>Candidatus Nitronereus</taxon>
    </lineage>
</organism>
<keyword evidence="6" id="KW-1185">Reference proteome</keyword>
<reference evidence="5 6" key="1">
    <citation type="journal article" date="2023" name="ISME J.">
        <title>Cultivation and genomic characterization of novel and ubiquitous marine nitrite-oxidizing bacteria from the Nitrospirales.</title>
        <authorList>
            <person name="Mueller A.J."/>
            <person name="Daebeler A."/>
            <person name="Herbold C.W."/>
            <person name="Kirkegaard R.H."/>
            <person name="Daims H."/>
        </authorList>
    </citation>
    <scope>NUCLEOTIDE SEQUENCE [LARGE SCALE GENOMIC DNA]</scope>
    <source>
        <strain evidence="5 6">EB</strain>
    </source>
</reference>
<dbReference type="SUPFAM" id="SSF53448">
    <property type="entry name" value="Nucleotide-diphospho-sugar transferases"/>
    <property type="match status" value="1"/>
</dbReference>